<keyword evidence="2" id="KW-1185">Reference proteome</keyword>
<name>A0A7K1USW5_9NOCA</name>
<reference evidence="1 2" key="1">
    <citation type="submission" date="2019-12" db="EMBL/GenBank/DDBJ databases">
        <title>Nocardia sp. nov. ET3-3 isolated from soil.</title>
        <authorList>
            <person name="Kanchanasin P."/>
            <person name="Tanasupawat S."/>
            <person name="Yuki M."/>
            <person name="Kudo T."/>
        </authorList>
    </citation>
    <scope>NUCLEOTIDE SEQUENCE [LARGE SCALE GENOMIC DNA]</scope>
    <source>
        <strain evidence="1 2">ET3-3</strain>
    </source>
</reference>
<comment type="caution">
    <text evidence="1">The sequence shown here is derived from an EMBL/GenBank/DDBJ whole genome shotgun (WGS) entry which is preliminary data.</text>
</comment>
<evidence type="ECO:0000313" key="1">
    <source>
        <dbReference type="EMBL" id="MVU77434.1"/>
    </source>
</evidence>
<dbReference type="RefSeq" id="WP_157386779.1">
    <property type="nucleotide sequence ID" value="NZ_WRPP01000001.1"/>
</dbReference>
<accession>A0A7K1USW5</accession>
<dbReference type="Proteomes" id="UP000466794">
    <property type="component" value="Unassembled WGS sequence"/>
</dbReference>
<proteinExistence type="predicted"/>
<protein>
    <submittedName>
        <fullName evidence="1">Uncharacterized protein</fullName>
    </submittedName>
</protein>
<organism evidence="1 2">
    <name type="scientific">Nocardia terrae</name>
    <dbReference type="NCBI Taxonomy" id="2675851"/>
    <lineage>
        <taxon>Bacteria</taxon>
        <taxon>Bacillati</taxon>
        <taxon>Actinomycetota</taxon>
        <taxon>Actinomycetes</taxon>
        <taxon>Mycobacteriales</taxon>
        <taxon>Nocardiaceae</taxon>
        <taxon>Nocardia</taxon>
    </lineage>
</organism>
<evidence type="ECO:0000313" key="2">
    <source>
        <dbReference type="Proteomes" id="UP000466794"/>
    </source>
</evidence>
<dbReference type="AlphaFoldDB" id="A0A7K1USW5"/>
<dbReference type="EMBL" id="WRPP01000001">
    <property type="protein sequence ID" value="MVU77434.1"/>
    <property type="molecule type" value="Genomic_DNA"/>
</dbReference>
<gene>
    <name evidence="1" type="ORF">GPX89_09255</name>
</gene>
<sequence>MTSGSGYQWCGCRDCFDTVVGTVGMLTLCDDCAEAGCEIQDGECQREDAYGN</sequence>